<evidence type="ECO:0000256" key="11">
    <source>
        <dbReference type="ARBA" id="ARBA00022842"/>
    </source>
</evidence>
<evidence type="ECO:0000256" key="12">
    <source>
        <dbReference type="ARBA" id="ARBA00022989"/>
    </source>
</evidence>
<dbReference type="SUPFAM" id="SSF56784">
    <property type="entry name" value="HAD-like"/>
    <property type="match status" value="1"/>
</dbReference>
<feature type="transmembrane region" description="Helical" evidence="18">
    <location>
        <begin position="133"/>
        <end position="163"/>
    </location>
</feature>
<dbReference type="CDD" id="cd07500">
    <property type="entry name" value="HAD_PSP"/>
    <property type="match status" value="1"/>
</dbReference>
<dbReference type="InterPro" id="IPR050582">
    <property type="entry name" value="HAD-like_SerB"/>
</dbReference>
<keyword evidence="9" id="KW-0479">Metal-binding</keyword>
<evidence type="ECO:0000256" key="14">
    <source>
        <dbReference type="ARBA" id="ARBA00023299"/>
    </source>
</evidence>
<evidence type="ECO:0000256" key="2">
    <source>
        <dbReference type="ARBA" id="ARBA00004651"/>
    </source>
</evidence>
<dbReference type="SFLD" id="SFLDS00003">
    <property type="entry name" value="Haloacid_Dehalogenase"/>
    <property type="match status" value="1"/>
</dbReference>
<keyword evidence="14" id="KW-0718">Serine biosynthesis</keyword>
<dbReference type="SFLD" id="SFLDG01136">
    <property type="entry name" value="C1.6:_Phosphoserine_Phosphatas"/>
    <property type="match status" value="1"/>
</dbReference>
<dbReference type="Pfam" id="PF12710">
    <property type="entry name" value="HAD"/>
    <property type="match status" value="1"/>
</dbReference>
<evidence type="ECO:0000256" key="1">
    <source>
        <dbReference type="ARBA" id="ARBA00001946"/>
    </source>
</evidence>
<proteinExistence type="inferred from homology"/>
<evidence type="ECO:0000256" key="5">
    <source>
        <dbReference type="ARBA" id="ARBA00012640"/>
    </source>
</evidence>
<dbReference type="InterPro" id="IPR036412">
    <property type="entry name" value="HAD-like_sf"/>
</dbReference>
<dbReference type="Proteomes" id="UP001223079">
    <property type="component" value="Unassembled WGS sequence"/>
</dbReference>
<evidence type="ECO:0000313" key="19">
    <source>
        <dbReference type="EMBL" id="MDQ0221890.1"/>
    </source>
</evidence>
<feature type="transmembrane region" description="Helical" evidence="18">
    <location>
        <begin position="212"/>
        <end position="233"/>
    </location>
</feature>
<evidence type="ECO:0000256" key="4">
    <source>
        <dbReference type="ARBA" id="ARBA00009184"/>
    </source>
</evidence>
<dbReference type="InterPro" id="IPR023214">
    <property type="entry name" value="HAD_sf"/>
</dbReference>
<reference evidence="19 20" key="1">
    <citation type="submission" date="2023-07" db="EMBL/GenBank/DDBJ databases">
        <title>Genomic Encyclopedia of Type Strains, Phase IV (KMG-IV): sequencing the most valuable type-strain genomes for metagenomic binning, comparative biology and taxonomic classification.</title>
        <authorList>
            <person name="Goeker M."/>
        </authorList>
    </citation>
    <scope>NUCLEOTIDE SEQUENCE [LARGE SCALE GENOMIC DNA]</scope>
    <source>
        <strain evidence="19 20">DSM 105143</strain>
    </source>
</reference>
<feature type="transmembrane region" description="Helical" evidence="18">
    <location>
        <begin position="92"/>
        <end position="112"/>
    </location>
</feature>
<evidence type="ECO:0000313" key="20">
    <source>
        <dbReference type="Proteomes" id="UP001223079"/>
    </source>
</evidence>
<evidence type="ECO:0000256" key="8">
    <source>
        <dbReference type="ARBA" id="ARBA00022692"/>
    </source>
</evidence>
<comment type="similarity">
    <text evidence="4">Belongs to the HAD-like hydrolase superfamily. SerB family.</text>
</comment>
<dbReference type="Pfam" id="PF03631">
    <property type="entry name" value="Virul_fac_BrkB"/>
    <property type="match status" value="1"/>
</dbReference>
<keyword evidence="20" id="KW-1185">Reference proteome</keyword>
<evidence type="ECO:0000256" key="10">
    <source>
        <dbReference type="ARBA" id="ARBA00022801"/>
    </source>
</evidence>
<feature type="transmembrane region" description="Helical" evidence="18">
    <location>
        <begin position="33"/>
        <end position="55"/>
    </location>
</feature>
<dbReference type="PANTHER" id="PTHR43344:SF2">
    <property type="entry name" value="PHOSPHOSERINE PHOSPHATASE"/>
    <property type="match status" value="1"/>
</dbReference>
<keyword evidence="12 18" id="KW-1133">Transmembrane helix</keyword>
<keyword evidence="13 18" id="KW-0472">Membrane</keyword>
<sequence length="528" mass="58957">MKAFVQKVVNHPFVQYFIKLYQGSDIDLSSIAVAYYFLVAVFPILFMMSSALPFLQINVADVLGFLKTTLPAEVFENVSGIVESILTNPSSGWLGISIATALWTFSQSMIILQKAFNKAYGAEQHRDMIVGRLVGILIGLILQVTIFLVLSVGVFGETIINFIHRFIDIDLEFFQTVLSWTQPVIYGGFIFVIFLLYYILPNVRIKKKRYVIPGTIFVITVLTATTNLVSFYLSQYMNKFENFQLVSYVVLLLVMVWFILIAQVLIIGAILNASFQKLDEPNFTPRRGTIVGVKEKWLMFRRKRENKVRGVKGLLVMDVDSTLIREEAIDILGDLAGVGDQVAAITELAMQGKLDFEEALEERVSLLKGLPETIFDLVVNQITLTKGAKELVDELHSRGYKIGLVSGGFHENVDPIAKELGIDYVKANRLEVRDGVLTGRTEGEIVTKATKVAMLRAWADDNDLDLSETIAMGDGANDLPMIETAGIGIAFNAKPIVRALAPYQINVYDLYQVIPIIEEVKAKNSEND</sequence>
<accession>A0ABT9YPG6</accession>
<feature type="transmembrane region" description="Helical" evidence="18">
    <location>
        <begin position="245"/>
        <end position="271"/>
    </location>
</feature>
<comment type="subcellular location">
    <subcellularLocation>
        <location evidence="2">Cell membrane</location>
        <topology evidence="2">Multi-pass membrane protein</topology>
    </subcellularLocation>
</comment>
<dbReference type="NCBIfam" id="TIGR00338">
    <property type="entry name" value="serB"/>
    <property type="match status" value="1"/>
</dbReference>
<feature type="transmembrane region" description="Helical" evidence="18">
    <location>
        <begin position="183"/>
        <end position="200"/>
    </location>
</feature>
<dbReference type="InterPro" id="IPR004469">
    <property type="entry name" value="PSP"/>
</dbReference>
<gene>
    <name evidence="19" type="ORF">J2S23_000426</name>
</gene>
<evidence type="ECO:0000256" key="9">
    <source>
        <dbReference type="ARBA" id="ARBA00022723"/>
    </source>
</evidence>
<dbReference type="SFLD" id="SFLDG01137">
    <property type="entry name" value="C1.6.1:_Phosphoserine_Phosphat"/>
    <property type="match status" value="1"/>
</dbReference>
<protein>
    <recommendedName>
        <fullName evidence="5">phosphoserine phosphatase</fullName>
        <ecNumber evidence="5">3.1.3.3</ecNumber>
    </recommendedName>
    <alternativeName>
        <fullName evidence="15">O-phosphoserine phosphohydrolase</fullName>
    </alternativeName>
</protein>
<dbReference type="EC" id="3.1.3.3" evidence="5"/>
<evidence type="ECO:0000256" key="7">
    <source>
        <dbReference type="ARBA" id="ARBA00022605"/>
    </source>
</evidence>
<dbReference type="EMBL" id="JAUSTM010000003">
    <property type="protein sequence ID" value="MDQ0221890.1"/>
    <property type="molecule type" value="Genomic_DNA"/>
</dbReference>
<comment type="catalytic activity">
    <reaction evidence="16">
        <text>O-phospho-L-serine + H2O = L-serine + phosphate</text>
        <dbReference type="Rhea" id="RHEA:21208"/>
        <dbReference type="ChEBI" id="CHEBI:15377"/>
        <dbReference type="ChEBI" id="CHEBI:33384"/>
        <dbReference type="ChEBI" id="CHEBI:43474"/>
        <dbReference type="ChEBI" id="CHEBI:57524"/>
        <dbReference type="EC" id="3.1.3.3"/>
    </reaction>
</comment>
<comment type="cofactor">
    <cofactor evidence="1">
        <name>Mg(2+)</name>
        <dbReference type="ChEBI" id="CHEBI:18420"/>
    </cofactor>
</comment>
<comment type="caution">
    <text evidence="19">The sequence shown here is derived from an EMBL/GenBank/DDBJ whole genome shotgun (WGS) entry which is preliminary data.</text>
</comment>
<dbReference type="SFLD" id="SFLDF00029">
    <property type="entry name" value="phosphoserine_phosphatase"/>
    <property type="match status" value="1"/>
</dbReference>
<evidence type="ECO:0000256" key="6">
    <source>
        <dbReference type="ARBA" id="ARBA00022475"/>
    </source>
</evidence>
<organism evidence="19 20">
    <name type="scientific">Streptococcus moroccensis</name>
    <dbReference type="NCBI Taxonomy" id="1451356"/>
    <lineage>
        <taxon>Bacteria</taxon>
        <taxon>Bacillati</taxon>
        <taxon>Bacillota</taxon>
        <taxon>Bacilli</taxon>
        <taxon>Lactobacillales</taxon>
        <taxon>Streptococcaceae</taxon>
        <taxon>Streptococcus</taxon>
    </lineage>
</organism>
<evidence type="ECO:0000256" key="17">
    <source>
        <dbReference type="ARBA" id="ARBA00048523"/>
    </source>
</evidence>
<evidence type="ECO:0000256" key="16">
    <source>
        <dbReference type="ARBA" id="ARBA00048138"/>
    </source>
</evidence>
<dbReference type="PANTHER" id="PTHR43344">
    <property type="entry name" value="PHOSPHOSERINE PHOSPHATASE"/>
    <property type="match status" value="1"/>
</dbReference>
<evidence type="ECO:0000256" key="18">
    <source>
        <dbReference type="SAM" id="Phobius"/>
    </source>
</evidence>
<dbReference type="Gene3D" id="3.40.50.1000">
    <property type="entry name" value="HAD superfamily/HAD-like"/>
    <property type="match status" value="1"/>
</dbReference>
<keyword evidence="7" id="KW-0028">Amino-acid biosynthesis</keyword>
<keyword evidence="10" id="KW-0378">Hydrolase</keyword>
<evidence type="ECO:0000256" key="15">
    <source>
        <dbReference type="ARBA" id="ARBA00031693"/>
    </source>
</evidence>
<keyword evidence="6" id="KW-1003">Cell membrane</keyword>
<evidence type="ECO:0000256" key="13">
    <source>
        <dbReference type="ARBA" id="ARBA00023136"/>
    </source>
</evidence>
<keyword evidence="8 18" id="KW-0812">Transmembrane</keyword>
<evidence type="ECO:0000256" key="3">
    <source>
        <dbReference type="ARBA" id="ARBA00005135"/>
    </source>
</evidence>
<name>A0ABT9YPG6_9STRE</name>
<comment type="pathway">
    <text evidence="3">Amino-acid biosynthesis; L-serine biosynthesis; L-serine from 3-phospho-D-glycerate: step 3/3.</text>
</comment>
<comment type="catalytic activity">
    <reaction evidence="17">
        <text>O-phospho-D-serine + H2O = D-serine + phosphate</text>
        <dbReference type="Rhea" id="RHEA:24873"/>
        <dbReference type="ChEBI" id="CHEBI:15377"/>
        <dbReference type="ChEBI" id="CHEBI:35247"/>
        <dbReference type="ChEBI" id="CHEBI:43474"/>
        <dbReference type="ChEBI" id="CHEBI:58680"/>
        <dbReference type="EC" id="3.1.3.3"/>
    </reaction>
</comment>
<dbReference type="NCBIfam" id="TIGR01488">
    <property type="entry name" value="HAD-SF-IB"/>
    <property type="match status" value="1"/>
</dbReference>
<keyword evidence="11" id="KW-0460">Magnesium</keyword>
<dbReference type="InterPro" id="IPR017039">
    <property type="entry name" value="Virul_fac_BrkB"/>
</dbReference>